<dbReference type="InterPro" id="IPR036291">
    <property type="entry name" value="NAD(P)-bd_dom_sf"/>
</dbReference>
<dbReference type="InterPro" id="IPR002347">
    <property type="entry name" value="SDR_fam"/>
</dbReference>
<dbReference type="PANTHER" id="PTHR43157:SF44">
    <property type="entry name" value="DEHYDROGENASE_REDUCTASE SDR FAMILY MEMBER 13"/>
    <property type="match status" value="1"/>
</dbReference>
<dbReference type="Pfam" id="PF00106">
    <property type="entry name" value="adh_short"/>
    <property type="match status" value="2"/>
</dbReference>
<name>A0ABS5DVX8_9BURK</name>
<protein>
    <submittedName>
        <fullName evidence="2">SDR family NAD(P)-dependent oxidoreductase</fullName>
    </submittedName>
</protein>
<reference evidence="2 3" key="1">
    <citation type="submission" date="2021-04" db="EMBL/GenBank/DDBJ databases">
        <title>The genome sequence of type strain Ideonella paludis KCTC 32238.</title>
        <authorList>
            <person name="Liu Y."/>
        </authorList>
    </citation>
    <scope>NUCLEOTIDE SEQUENCE [LARGE SCALE GENOMIC DNA]</scope>
    <source>
        <strain evidence="2 3">KCTC 32238</strain>
    </source>
</reference>
<dbReference type="Gene3D" id="3.40.50.720">
    <property type="entry name" value="NAD(P)-binding Rossmann-like Domain"/>
    <property type="match status" value="1"/>
</dbReference>
<dbReference type="PANTHER" id="PTHR43157">
    <property type="entry name" value="PHOSPHATIDYLINOSITOL-GLYCAN BIOSYNTHESIS CLASS F PROTEIN-RELATED"/>
    <property type="match status" value="1"/>
</dbReference>
<organism evidence="2 3">
    <name type="scientific">Ideonella paludis</name>
    <dbReference type="NCBI Taxonomy" id="1233411"/>
    <lineage>
        <taxon>Bacteria</taxon>
        <taxon>Pseudomonadati</taxon>
        <taxon>Pseudomonadota</taxon>
        <taxon>Betaproteobacteria</taxon>
        <taxon>Burkholderiales</taxon>
        <taxon>Sphaerotilaceae</taxon>
        <taxon>Ideonella</taxon>
    </lineage>
</organism>
<dbReference type="Proteomes" id="UP000672097">
    <property type="component" value="Unassembled WGS sequence"/>
</dbReference>
<evidence type="ECO:0000256" key="1">
    <source>
        <dbReference type="ARBA" id="ARBA00023002"/>
    </source>
</evidence>
<dbReference type="EMBL" id="JAGQDG010000003">
    <property type="protein sequence ID" value="MBQ0935304.1"/>
    <property type="molecule type" value="Genomic_DNA"/>
</dbReference>
<dbReference type="SUPFAM" id="SSF51735">
    <property type="entry name" value="NAD(P)-binding Rossmann-fold domains"/>
    <property type="match status" value="1"/>
</dbReference>
<comment type="caution">
    <text evidence="2">The sequence shown here is derived from an EMBL/GenBank/DDBJ whole genome shotgun (WGS) entry which is preliminary data.</text>
</comment>
<keyword evidence="3" id="KW-1185">Reference proteome</keyword>
<keyword evidence="1" id="KW-0560">Oxidoreductase</keyword>
<proteinExistence type="predicted"/>
<sequence length="285" mass="30404">MHNAPVTLITGASSGIGRVTALALARAGHRMVLAGRGERKHQPVLEEIAALPGAPEARWLPLDLGDLASVAACVKVFEALGWPLHTLILNAGLAGQRGRSASGFEMAFGVNHLGHFALTQALLPCLQASAPARVITVASKMHFRAKGLDWDALQRPTASLTGVPEYNASKLANVLFATELARRLAGTGVESYVVHPGIVATEVWRHVPALARPLLKLMLNMITPEEGARSTLKCALSPSAELQAGGYYDRARLRSISPVAQDLALAQDLWQHSERWVAKATGQPH</sequence>
<dbReference type="RefSeq" id="WP_210808148.1">
    <property type="nucleotide sequence ID" value="NZ_JAGQDG010000003.1"/>
</dbReference>
<evidence type="ECO:0000313" key="3">
    <source>
        <dbReference type="Proteomes" id="UP000672097"/>
    </source>
</evidence>
<evidence type="ECO:0000313" key="2">
    <source>
        <dbReference type="EMBL" id="MBQ0935304.1"/>
    </source>
</evidence>
<gene>
    <name evidence="2" type="ORF">KAK11_08195</name>
</gene>
<dbReference type="PRINTS" id="PR00081">
    <property type="entry name" value="GDHRDH"/>
</dbReference>
<accession>A0ABS5DVX8</accession>